<evidence type="ECO:0000256" key="1">
    <source>
        <dbReference type="SAM" id="SignalP"/>
    </source>
</evidence>
<dbReference type="Proteomes" id="UP001549146">
    <property type="component" value="Unassembled WGS sequence"/>
</dbReference>
<proteinExistence type="predicted"/>
<dbReference type="EMBL" id="JBEPMO010000004">
    <property type="protein sequence ID" value="MET3731451.1"/>
    <property type="molecule type" value="Genomic_DNA"/>
</dbReference>
<feature type="chain" id="PRO_5045886151" description="Lipocalin-like domain-containing protein" evidence="1">
    <location>
        <begin position="21"/>
        <end position="173"/>
    </location>
</feature>
<keyword evidence="1" id="KW-0732">Signal</keyword>
<evidence type="ECO:0008006" key="4">
    <source>
        <dbReference type="Google" id="ProtNLM"/>
    </source>
</evidence>
<evidence type="ECO:0000313" key="3">
    <source>
        <dbReference type="Proteomes" id="UP001549146"/>
    </source>
</evidence>
<evidence type="ECO:0000313" key="2">
    <source>
        <dbReference type="EMBL" id="MET3731451.1"/>
    </source>
</evidence>
<feature type="signal peptide" evidence="1">
    <location>
        <begin position="1"/>
        <end position="20"/>
    </location>
</feature>
<reference evidence="2 3" key="1">
    <citation type="submission" date="2024-06" db="EMBL/GenBank/DDBJ databases">
        <title>Genomic Encyclopedia of Type Strains, Phase IV (KMG-IV): sequencing the most valuable type-strain genomes for metagenomic binning, comparative biology and taxonomic classification.</title>
        <authorList>
            <person name="Goeker M."/>
        </authorList>
    </citation>
    <scope>NUCLEOTIDE SEQUENCE [LARGE SCALE GENOMIC DNA]</scope>
    <source>
        <strain evidence="2 3">DSM 29388</strain>
    </source>
</reference>
<gene>
    <name evidence="2" type="ORF">ABID46_001020</name>
</gene>
<name>A0ABV2LS93_9FLAO</name>
<sequence>MKKSIILGLALVSGSFLLNSCDPWEDDSYQEETGLTSLVGNWKLTAMTIAEPYDINGDGNSTTDFMAETACYQNELLAFSPNQTGISTSNSYANLTLTDEGITSECFEEIETTPFTWVQNLNTVTMTSEGASFNATLTENTLTFTVTNGFVASEDEENGETIEKDLTFVYTKQ</sequence>
<dbReference type="RefSeq" id="WP_354507737.1">
    <property type="nucleotide sequence ID" value="NZ_JBEPMO010000004.1"/>
</dbReference>
<organism evidence="2 3">
    <name type="scientific">Moheibacter stercoris</name>
    <dbReference type="NCBI Taxonomy" id="1628251"/>
    <lineage>
        <taxon>Bacteria</taxon>
        <taxon>Pseudomonadati</taxon>
        <taxon>Bacteroidota</taxon>
        <taxon>Flavobacteriia</taxon>
        <taxon>Flavobacteriales</taxon>
        <taxon>Weeksellaceae</taxon>
        <taxon>Moheibacter</taxon>
    </lineage>
</organism>
<protein>
    <recommendedName>
        <fullName evidence="4">Lipocalin-like domain-containing protein</fullName>
    </recommendedName>
</protein>
<keyword evidence="3" id="KW-1185">Reference proteome</keyword>
<comment type="caution">
    <text evidence="2">The sequence shown here is derived from an EMBL/GenBank/DDBJ whole genome shotgun (WGS) entry which is preliminary data.</text>
</comment>
<accession>A0ABV2LS93</accession>